<evidence type="ECO:0000313" key="1">
    <source>
        <dbReference type="EMBL" id="KAI6083504.1"/>
    </source>
</evidence>
<sequence length="139" mass="15529">MGSLTTSFIRATSTSSPGTAAAATPSMKLDNGSYWPQGPVSERCYDVMVINAQWELVVLVGTAFFIYLLYLMLCGIERLMKRDPMESAPMTDWADDSRPGYGRFLIRRRGPPNPDLESGTVEEGVMPNHSTWKDSWKML</sequence>
<organism evidence="1 2">
    <name type="scientific">Hypoxylon rubiginosum</name>
    <dbReference type="NCBI Taxonomy" id="110542"/>
    <lineage>
        <taxon>Eukaryota</taxon>
        <taxon>Fungi</taxon>
        <taxon>Dikarya</taxon>
        <taxon>Ascomycota</taxon>
        <taxon>Pezizomycotina</taxon>
        <taxon>Sordariomycetes</taxon>
        <taxon>Xylariomycetidae</taxon>
        <taxon>Xylariales</taxon>
        <taxon>Hypoxylaceae</taxon>
        <taxon>Hypoxylon</taxon>
    </lineage>
</organism>
<comment type="caution">
    <text evidence="1">The sequence shown here is derived from an EMBL/GenBank/DDBJ whole genome shotgun (WGS) entry which is preliminary data.</text>
</comment>
<reference evidence="1 2" key="1">
    <citation type="journal article" date="2022" name="New Phytol.">
        <title>Ecological generalism drives hyperdiversity of secondary metabolite gene clusters in xylarialean endophytes.</title>
        <authorList>
            <person name="Franco M.E.E."/>
            <person name="Wisecaver J.H."/>
            <person name="Arnold A.E."/>
            <person name="Ju Y.M."/>
            <person name="Slot J.C."/>
            <person name="Ahrendt S."/>
            <person name="Moore L.P."/>
            <person name="Eastman K.E."/>
            <person name="Scott K."/>
            <person name="Konkel Z."/>
            <person name="Mondo S.J."/>
            <person name="Kuo A."/>
            <person name="Hayes R.D."/>
            <person name="Haridas S."/>
            <person name="Andreopoulos B."/>
            <person name="Riley R."/>
            <person name="LaButti K."/>
            <person name="Pangilinan J."/>
            <person name="Lipzen A."/>
            <person name="Amirebrahimi M."/>
            <person name="Yan J."/>
            <person name="Adam C."/>
            <person name="Keymanesh K."/>
            <person name="Ng V."/>
            <person name="Louie K."/>
            <person name="Northen T."/>
            <person name="Drula E."/>
            <person name="Henrissat B."/>
            <person name="Hsieh H.M."/>
            <person name="Youens-Clark K."/>
            <person name="Lutzoni F."/>
            <person name="Miadlikowska J."/>
            <person name="Eastwood D.C."/>
            <person name="Hamelin R.C."/>
            <person name="Grigoriev I.V."/>
            <person name="U'Ren J.M."/>
        </authorList>
    </citation>
    <scope>NUCLEOTIDE SEQUENCE [LARGE SCALE GENOMIC DNA]</scope>
    <source>
        <strain evidence="1 2">ER1909</strain>
    </source>
</reference>
<protein>
    <submittedName>
        <fullName evidence="1">Uncharacterized protein</fullName>
    </submittedName>
</protein>
<gene>
    <name evidence="1" type="ORF">F4821DRAFT_262887</name>
</gene>
<name>A0ACC0CSZ3_9PEZI</name>
<dbReference type="EMBL" id="MU394351">
    <property type="protein sequence ID" value="KAI6083504.1"/>
    <property type="molecule type" value="Genomic_DNA"/>
</dbReference>
<dbReference type="Proteomes" id="UP001497680">
    <property type="component" value="Unassembled WGS sequence"/>
</dbReference>
<proteinExistence type="predicted"/>
<evidence type="ECO:0000313" key="2">
    <source>
        <dbReference type="Proteomes" id="UP001497680"/>
    </source>
</evidence>
<accession>A0ACC0CSZ3</accession>
<keyword evidence="2" id="KW-1185">Reference proteome</keyword>